<organism evidence="4 5">
    <name type="scientific">Lichtheimia corymbifera JMRC:FSU:9682</name>
    <dbReference type="NCBI Taxonomy" id="1263082"/>
    <lineage>
        <taxon>Eukaryota</taxon>
        <taxon>Fungi</taxon>
        <taxon>Fungi incertae sedis</taxon>
        <taxon>Mucoromycota</taxon>
        <taxon>Mucoromycotina</taxon>
        <taxon>Mucoromycetes</taxon>
        <taxon>Mucorales</taxon>
        <taxon>Lichtheimiaceae</taxon>
        <taxon>Lichtheimia</taxon>
    </lineage>
</organism>
<dbReference type="InterPro" id="IPR036291">
    <property type="entry name" value="NAD(P)-bd_dom_sf"/>
</dbReference>
<evidence type="ECO:0000256" key="1">
    <source>
        <dbReference type="ARBA" id="ARBA00006328"/>
    </source>
</evidence>
<gene>
    <name evidence="4" type="ORF">LCOR_09043.1</name>
</gene>
<evidence type="ECO:0000256" key="2">
    <source>
        <dbReference type="ARBA" id="ARBA00022857"/>
    </source>
</evidence>
<dbReference type="OrthoDB" id="9997102at2759"/>
<sequence>MSPMNNPFSGGKGPIFVTNADGDKGFAIAQHMLQFTKKYQHIPRYPIYAGLPDASTARARSLQEQGATVRAFDIFNDHKAAVEALRDVAKLCLVVDPLSERISRANAFAYAKAFIDAAHEANVHHIIFLTPFSPLDPVTPPASPSTTADPSQCASLSDPTTYRSQYMLIESYLRTRFDNTTIVRYPGILYQHLRVFRKYISEHNAFPLPIEHLEFAVESSSLLDIAHAAACIAHSPTLRHSASVYKLTGPQLLTLEEVSARVMTGLHRDDGCVKHVDLDVLSQILYESIGNREHVAFLLEVWGLQQLQKIGRRFEITRDLEALTGQSGKTLNEFFEDDHVQDTFRSPMPAPFVA</sequence>
<reference evidence="4" key="1">
    <citation type="submission" date="2013-08" db="EMBL/GenBank/DDBJ databases">
        <title>Gene expansion shapes genome architecture in the human pathogen Lichtheimia corymbifera: an evolutionary genomics analysis in the ancient terrestrial Mucorales (Mucoromycotina).</title>
        <authorList>
            <person name="Schwartze V.U."/>
            <person name="Winter S."/>
            <person name="Shelest E."/>
            <person name="Marcet-Houben M."/>
            <person name="Horn F."/>
            <person name="Wehner S."/>
            <person name="Hoffmann K."/>
            <person name="Riege K."/>
            <person name="Sammeth M."/>
            <person name="Nowrousian M."/>
            <person name="Valiante V."/>
            <person name="Linde J."/>
            <person name="Jacobsen I.D."/>
            <person name="Marz M."/>
            <person name="Brakhage A.A."/>
            <person name="Gabaldon T."/>
            <person name="Bocker S."/>
            <person name="Voigt K."/>
        </authorList>
    </citation>
    <scope>NUCLEOTIDE SEQUENCE [LARGE SCALE GENOMIC DNA]</scope>
    <source>
        <strain evidence="4">FSU 9682</strain>
    </source>
</reference>
<keyword evidence="2" id="KW-0521">NADP</keyword>
<name>A0A068S846_9FUNG</name>
<accession>A0A068S846</accession>
<dbReference type="PANTHER" id="PTHR42748">
    <property type="entry name" value="NITROGEN METABOLITE REPRESSION PROTEIN NMRA FAMILY MEMBER"/>
    <property type="match status" value="1"/>
</dbReference>
<feature type="domain" description="NmrA-like" evidence="3">
    <location>
        <begin position="13"/>
        <end position="128"/>
    </location>
</feature>
<dbReference type="VEuPathDB" id="FungiDB:LCOR_09043.1"/>
<dbReference type="Proteomes" id="UP000027586">
    <property type="component" value="Unassembled WGS sequence"/>
</dbReference>
<dbReference type="PANTHER" id="PTHR42748:SF7">
    <property type="entry name" value="NMRA LIKE REDOX SENSOR 1-RELATED"/>
    <property type="match status" value="1"/>
</dbReference>
<proteinExistence type="inferred from homology"/>
<evidence type="ECO:0000259" key="3">
    <source>
        <dbReference type="Pfam" id="PF05368"/>
    </source>
</evidence>
<evidence type="ECO:0000313" key="4">
    <source>
        <dbReference type="EMBL" id="CDH58170.1"/>
    </source>
</evidence>
<dbReference type="InterPro" id="IPR051164">
    <property type="entry name" value="NmrA-like_oxidored"/>
</dbReference>
<dbReference type="InterPro" id="IPR008030">
    <property type="entry name" value="NmrA-like"/>
</dbReference>
<protein>
    <recommendedName>
        <fullName evidence="3">NmrA-like domain-containing protein</fullName>
    </recommendedName>
</protein>
<comment type="similarity">
    <text evidence="1">Belongs to the NmrA-type oxidoreductase family.</text>
</comment>
<dbReference type="EMBL" id="CBTN010000053">
    <property type="protein sequence ID" value="CDH58170.1"/>
    <property type="molecule type" value="Genomic_DNA"/>
</dbReference>
<dbReference type="AlphaFoldDB" id="A0A068S846"/>
<dbReference type="GO" id="GO:0005634">
    <property type="term" value="C:nucleus"/>
    <property type="evidence" value="ECO:0007669"/>
    <property type="project" value="TreeGrafter"/>
</dbReference>
<dbReference type="Gene3D" id="3.40.50.720">
    <property type="entry name" value="NAD(P)-binding Rossmann-like Domain"/>
    <property type="match status" value="1"/>
</dbReference>
<dbReference type="SUPFAM" id="SSF51735">
    <property type="entry name" value="NAD(P)-binding Rossmann-fold domains"/>
    <property type="match status" value="1"/>
</dbReference>
<comment type="caution">
    <text evidence="4">The sequence shown here is derived from an EMBL/GenBank/DDBJ whole genome shotgun (WGS) entry which is preliminary data.</text>
</comment>
<dbReference type="Pfam" id="PF05368">
    <property type="entry name" value="NmrA"/>
    <property type="match status" value="1"/>
</dbReference>
<keyword evidence="5" id="KW-1185">Reference proteome</keyword>
<evidence type="ECO:0000313" key="5">
    <source>
        <dbReference type="Proteomes" id="UP000027586"/>
    </source>
</evidence>